<dbReference type="SUPFAM" id="SSF47473">
    <property type="entry name" value="EF-hand"/>
    <property type="match status" value="1"/>
</dbReference>
<dbReference type="PANTHER" id="PTHR12461:SF52">
    <property type="entry name" value="JMJC DOMAIN-CONTAINING PROTEIN"/>
    <property type="match status" value="1"/>
</dbReference>
<dbReference type="RefSeq" id="XP_031564785.1">
    <property type="nucleotide sequence ID" value="XM_031708925.1"/>
</dbReference>
<dbReference type="PROSITE" id="PS51184">
    <property type="entry name" value="JMJC"/>
    <property type="match status" value="1"/>
</dbReference>
<dbReference type="FunFam" id="2.60.120.650:FF:000025">
    <property type="entry name" value="Lysine-specific demethylase 8"/>
    <property type="match status" value="1"/>
</dbReference>
<dbReference type="InterPro" id="IPR003347">
    <property type="entry name" value="JmjC_dom"/>
</dbReference>
<dbReference type="Gene3D" id="1.10.238.10">
    <property type="entry name" value="EF-hand"/>
    <property type="match status" value="1"/>
</dbReference>
<name>A0A6P8IEU9_ACTTE</name>
<keyword evidence="1" id="KW-0732">Signal</keyword>
<feature type="domain" description="EF-hand" evidence="2">
    <location>
        <begin position="358"/>
        <end position="393"/>
    </location>
</feature>
<dbReference type="OrthoDB" id="415358at2759"/>
<dbReference type="KEGG" id="aten:116300140"/>
<accession>A0A6P8IEU9</accession>
<dbReference type="InterPro" id="IPR002048">
    <property type="entry name" value="EF_hand_dom"/>
</dbReference>
<evidence type="ECO:0000259" key="2">
    <source>
        <dbReference type="PROSITE" id="PS50222"/>
    </source>
</evidence>
<dbReference type="InParanoid" id="A0A6P8IEU9"/>
<dbReference type="Pfam" id="PF13621">
    <property type="entry name" value="Cupin_8"/>
    <property type="match status" value="1"/>
</dbReference>
<feature type="signal peptide" evidence="1">
    <location>
        <begin position="1"/>
        <end position="22"/>
    </location>
</feature>
<dbReference type="SUPFAM" id="SSF51197">
    <property type="entry name" value="Clavaminate synthase-like"/>
    <property type="match status" value="1"/>
</dbReference>
<protein>
    <submittedName>
        <fullName evidence="5">F-box protein At5g06550-like</fullName>
    </submittedName>
</protein>
<dbReference type="PROSITE" id="PS50222">
    <property type="entry name" value="EF_HAND_2"/>
    <property type="match status" value="1"/>
</dbReference>
<evidence type="ECO:0000313" key="4">
    <source>
        <dbReference type="Proteomes" id="UP000515163"/>
    </source>
</evidence>
<keyword evidence="4" id="KW-1185">Reference proteome</keyword>
<dbReference type="GeneID" id="116300140"/>
<feature type="chain" id="PRO_5028238473" evidence="1">
    <location>
        <begin position="23"/>
        <end position="526"/>
    </location>
</feature>
<proteinExistence type="predicted"/>
<dbReference type="Proteomes" id="UP000515163">
    <property type="component" value="Unplaced"/>
</dbReference>
<dbReference type="SMART" id="SM00558">
    <property type="entry name" value="JmjC"/>
    <property type="match status" value="1"/>
</dbReference>
<dbReference type="InterPro" id="IPR014710">
    <property type="entry name" value="RmlC-like_jellyroll"/>
</dbReference>
<dbReference type="InterPro" id="IPR041667">
    <property type="entry name" value="Cupin_8"/>
</dbReference>
<evidence type="ECO:0000256" key="1">
    <source>
        <dbReference type="SAM" id="SignalP"/>
    </source>
</evidence>
<dbReference type="Gene3D" id="2.60.120.10">
    <property type="entry name" value="Jelly Rolls"/>
    <property type="match status" value="1"/>
</dbReference>
<reference evidence="5" key="1">
    <citation type="submission" date="2025-08" db="UniProtKB">
        <authorList>
            <consortium name="RefSeq"/>
        </authorList>
    </citation>
    <scope>IDENTIFICATION</scope>
    <source>
        <tissue evidence="5">Tentacle</tissue>
    </source>
</reference>
<dbReference type="PANTHER" id="PTHR12461">
    <property type="entry name" value="HYPOXIA-INDUCIBLE FACTOR 1 ALPHA INHIBITOR-RELATED"/>
    <property type="match status" value="1"/>
</dbReference>
<organism evidence="4 5">
    <name type="scientific">Actinia tenebrosa</name>
    <name type="common">Australian red waratah sea anemone</name>
    <dbReference type="NCBI Taxonomy" id="6105"/>
    <lineage>
        <taxon>Eukaryota</taxon>
        <taxon>Metazoa</taxon>
        <taxon>Cnidaria</taxon>
        <taxon>Anthozoa</taxon>
        <taxon>Hexacorallia</taxon>
        <taxon>Actiniaria</taxon>
        <taxon>Actiniidae</taxon>
        <taxon>Actinia</taxon>
    </lineage>
</organism>
<sequence length="526" mass="59541">MRSVKLLFIISSFALYLNLSVGKEAKNLPKGHGAELGKHRESDGHVDVLTTIPSPQDFWDKYASIQKPVVFQGAAKNFPAQSLWTDSYLKKNYGDLEVKLEAKKEKDHVPVGDRGVGRDTIKSFLNSYVQKDSYMVTQLPDPLAKEVRILPCLMCGTFSERILEANLWLSSGGTKSMLHKDADNAINCLLNGTKNWILIHPENEENIPVAEGDKGYGGFAVLDVDQVNLLKYPNFTKVHWQYANMTAGDCLYLPYSYWHQVRSYGSKNMAVSVLFSRLTKFNSTGCKTAKLEYTPLSDINMVWTYPGHGPQTMGNLDPFEVKDSYLAALNEKNDGRITVDDLFEQYSEAKLYEDHPVIRKEIAQKVLNILDPDNKGFVTKDDVEALTVEKLKAVANVVDPDAANTEEYEHVIFGADEVRNAFEEGLEEGDGVLTLQKLIVKYQSLGGSEKVARELFAMLKPKNEEYATTEEVKKNLSDVLELYKKIRDDDKSGVFYEQHYREDKEIMTETLKENENIESKEPREEL</sequence>
<dbReference type="InterPro" id="IPR011992">
    <property type="entry name" value="EF-hand-dom_pair"/>
</dbReference>
<gene>
    <name evidence="5" type="primary">LOC116300140</name>
</gene>
<dbReference type="GO" id="GO:0005509">
    <property type="term" value="F:calcium ion binding"/>
    <property type="evidence" value="ECO:0007669"/>
    <property type="project" value="InterPro"/>
</dbReference>
<dbReference type="AlphaFoldDB" id="A0A6P8IEU9"/>
<feature type="domain" description="JmjC" evidence="3">
    <location>
        <begin position="128"/>
        <end position="292"/>
    </location>
</feature>
<evidence type="ECO:0000259" key="3">
    <source>
        <dbReference type="PROSITE" id="PS51184"/>
    </source>
</evidence>
<evidence type="ECO:0000313" key="5">
    <source>
        <dbReference type="RefSeq" id="XP_031564785.1"/>
    </source>
</evidence>